<dbReference type="PANTHER" id="PTHR47074">
    <property type="entry name" value="BNAC02G40300D PROTEIN"/>
    <property type="match status" value="1"/>
</dbReference>
<dbReference type="InterPro" id="IPR052929">
    <property type="entry name" value="RNase_H-like_EbsB-rel"/>
</dbReference>
<proteinExistence type="predicted"/>
<protein>
    <recommendedName>
        <fullName evidence="1">RNase H type-1 domain-containing protein</fullName>
    </recommendedName>
</protein>
<dbReference type="PANTHER" id="PTHR47074:SF48">
    <property type="entry name" value="POLYNUCLEOTIDYL TRANSFERASE, RIBONUCLEASE H-LIKE SUPERFAMILY PROTEIN"/>
    <property type="match status" value="1"/>
</dbReference>
<feature type="domain" description="RNase H type-1" evidence="1">
    <location>
        <begin position="151"/>
        <end position="268"/>
    </location>
</feature>
<evidence type="ECO:0000313" key="3">
    <source>
        <dbReference type="Proteomes" id="UP001630127"/>
    </source>
</evidence>
<sequence length="278" mass="31986">MNRTMRKGDELCQICGEETESLEHTLFFCSNARNVWERAPVQWEGLNDLRRDFWQWFSKIRGASKGHEENQRIQLTINLLWHIWKARNKWIFNAERVDFMDVIHQAQQDWNEVQDVLIEAQQRNTGRTKMNSSQEKWSPPDLGSIKLNKAAIVQKNKKMGSLDIVARDYQGKVVAAWGILNTNVTSLKILEAKGVKQCLIQARKEGWSRIIIETGSKELMGYFSSGSCGDVECENILLDIVDPKSWFYKCSFSFLSKIGNVISHCIASLVIDSGLDRK</sequence>
<evidence type="ECO:0000259" key="1">
    <source>
        <dbReference type="Pfam" id="PF13456"/>
    </source>
</evidence>
<keyword evidence="3" id="KW-1185">Reference proteome</keyword>
<organism evidence="2 3">
    <name type="scientific">Cinchona calisaya</name>
    <dbReference type="NCBI Taxonomy" id="153742"/>
    <lineage>
        <taxon>Eukaryota</taxon>
        <taxon>Viridiplantae</taxon>
        <taxon>Streptophyta</taxon>
        <taxon>Embryophyta</taxon>
        <taxon>Tracheophyta</taxon>
        <taxon>Spermatophyta</taxon>
        <taxon>Magnoliopsida</taxon>
        <taxon>eudicotyledons</taxon>
        <taxon>Gunneridae</taxon>
        <taxon>Pentapetalae</taxon>
        <taxon>asterids</taxon>
        <taxon>lamiids</taxon>
        <taxon>Gentianales</taxon>
        <taxon>Rubiaceae</taxon>
        <taxon>Cinchonoideae</taxon>
        <taxon>Cinchoneae</taxon>
        <taxon>Cinchona</taxon>
    </lineage>
</organism>
<evidence type="ECO:0000313" key="2">
    <source>
        <dbReference type="EMBL" id="KAL3511189.1"/>
    </source>
</evidence>
<dbReference type="EMBL" id="JBJUIK010000012">
    <property type="protein sequence ID" value="KAL3511189.1"/>
    <property type="molecule type" value="Genomic_DNA"/>
</dbReference>
<reference evidence="2 3" key="1">
    <citation type="submission" date="2024-11" db="EMBL/GenBank/DDBJ databases">
        <title>A near-complete genome assembly of Cinchona calisaya.</title>
        <authorList>
            <person name="Lian D.C."/>
            <person name="Zhao X.W."/>
            <person name="Wei L."/>
        </authorList>
    </citation>
    <scope>NUCLEOTIDE SEQUENCE [LARGE SCALE GENOMIC DNA]</scope>
    <source>
        <tissue evidence="2">Nenye</tissue>
    </source>
</reference>
<dbReference type="Pfam" id="PF13456">
    <property type="entry name" value="RVT_3"/>
    <property type="match status" value="1"/>
</dbReference>
<gene>
    <name evidence="2" type="ORF">ACH5RR_030590</name>
</gene>
<dbReference type="InterPro" id="IPR002156">
    <property type="entry name" value="RNaseH_domain"/>
</dbReference>
<dbReference type="AlphaFoldDB" id="A0ABD2YWE0"/>
<comment type="caution">
    <text evidence="2">The sequence shown here is derived from an EMBL/GenBank/DDBJ whole genome shotgun (WGS) entry which is preliminary data.</text>
</comment>
<name>A0ABD2YWE0_9GENT</name>
<dbReference type="Proteomes" id="UP001630127">
    <property type="component" value="Unassembled WGS sequence"/>
</dbReference>
<accession>A0ABD2YWE0</accession>